<comment type="caution">
    <text evidence="1">The sequence shown here is derived from an EMBL/GenBank/DDBJ whole genome shotgun (WGS) entry which is preliminary data.</text>
</comment>
<reference evidence="2" key="1">
    <citation type="journal article" date="2019" name="Int. J. Syst. Evol. Microbiol.">
        <title>The Global Catalogue of Microorganisms (GCM) 10K type strain sequencing project: providing services to taxonomists for standard genome sequencing and annotation.</title>
        <authorList>
            <consortium name="The Broad Institute Genomics Platform"/>
            <consortium name="The Broad Institute Genome Sequencing Center for Infectious Disease"/>
            <person name="Wu L."/>
            <person name="Ma J."/>
        </authorList>
    </citation>
    <scope>NUCLEOTIDE SEQUENCE [LARGE SCALE GENOMIC DNA]</scope>
    <source>
        <strain evidence="2">KCTC 42087</strain>
    </source>
</reference>
<organism evidence="1 2">
    <name type="scientific">Actinomadura rugatobispora</name>
    <dbReference type="NCBI Taxonomy" id="1994"/>
    <lineage>
        <taxon>Bacteria</taxon>
        <taxon>Bacillati</taxon>
        <taxon>Actinomycetota</taxon>
        <taxon>Actinomycetes</taxon>
        <taxon>Streptosporangiales</taxon>
        <taxon>Thermomonosporaceae</taxon>
        <taxon>Actinomadura</taxon>
    </lineage>
</organism>
<accession>A0ABW1AGG1</accession>
<dbReference type="Proteomes" id="UP001596074">
    <property type="component" value="Unassembled WGS sequence"/>
</dbReference>
<name>A0ABW1AGG1_9ACTN</name>
<sequence length="81" mass="8752">MSDQEIAATIAGRAVRIVQPYGTVPTLFNVRDADGGERLAILLDLGDDRWKVVRTDLGEPFNLTEVDAESVEEAAQAALLP</sequence>
<proteinExistence type="predicted"/>
<keyword evidence="2" id="KW-1185">Reference proteome</keyword>
<evidence type="ECO:0000313" key="2">
    <source>
        <dbReference type="Proteomes" id="UP001596074"/>
    </source>
</evidence>
<gene>
    <name evidence="1" type="ORF">ACFPZN_47915</name>
</gene>
<dbReference type="RefSeq" id="WP_378290369.1">
    <property type="nucleotide sequence ID" value="NZ_JBHSON010000111.1"/>
</dbReference>
<protein>
    <submittedName>
        <fullName evidence="1">Uncharacterized protein</fullName>
    </submittedName>
</protein>
<evidence type="ECO:0000313" key="1">
    <source>
        <dbReference type="EMBL" id="MFC5753395.1"/>
    </source>
</evidence>
<dbReference type="EMBL" id="JBHSON010000111">
    <property type="protein sequence ID" value="MFC5753395.1"/>
    <property type="molecule type" value="Genomic_DNA"/>
</dbReference>